<name>A0A1J1GWP1_PLAGA</name>
<keyword evidence="3" id="KW-1185">Reference proteome</keyword>
<reference evidence="2" key="1">
    <citation type="submission" date="2015-04" db="EMBL/GenBank/DDBJ databases">
        <authorList>
            <consortium name="Pathogen Informatics"/>
        </authorList>
    </citation>
    <scope>NUCLEOTIDE SEQUENCE [LARGE SCALE GENOMIC DNA]</scope>
    <source>
        <strain evidence="2">8A</strain>
    </source>
</reference>
<evidence type="ECO:0000256" key="1">
    <source>
        <dbReference type="SAM" id="Coils"/>
    </source>
</evidence>
<evidence type="ECO:0000313" key="3">
    <source>
        <dbReference type="Proteomes" id="UP000220797"/>
    </source>
</evidence>
<dbReference type="RefSeq" id="XP_028529663.1">
    <property type="nucleotide sequence ID" value="XM_028673184.1"/>
</dbReference>
<protein>
    <submittedName>
        <fullName evidence="2">Uncharacterized protein</fullName>
    </submittedName>
</protein>
<feature type="coiled-coil region" evidence="1">
    <location>
        <begin position="8"/>
        <end position="67"/>
    </location>
</feature>
<dbReference type="EMBL" id="CVMV01000070">
    <property type="protein sequence ID" value="CRG96860.1"/>
    <property type="molecule type" value="Genomic_DNA"/>
</dbReference>
<dbReference type="Proteomes" id="UP000220797">
    <property type="component" value="Unassembled WGS sequence"/>
</dbReference>
<organism evidence="2 3">
    <name type="scientific">Plasmodium gallinaceum</name>
    <dbReference type="NCBI Taxonomy" id="5849"/>
    <lineage>
        <taxon>Eukaryota</taxon>
        <taxon>Sar</taxon>
        <taxon>Alveolata</taxon>
        <taxon>Apicomplexa</taxon>
        <taxon>Aconoidasida</taxon>
        <taxon>Haemosporida</taxon>
        <taxon>Plasmodiidae</taxon>
        <taxon>Plasmodium</taxon>
        <taxon>Plasmodium (Haemamoeba)</taxon>
    </lineage>
</organism>
<dbReference type="AlphaFoldDB" id="A0A1J1GWP1"/>
<dbReference type="GeneID" id="39732974"/>
<keyword evidence="1" id="KW-0175">Coiled coil</keyword>
<proteinExistence type="predicted"/>
<evidence type="ECO:0000313" key="2">
    <source>
        <dbReference type="EMBL" id="CRG96860.1"/>
    </source>
</evidence>
<sequence>MSAQECKIKLLKYKNMELESKIALLKNDFKLIINEVLNLKNFINEKNERAKDKLRKIKMIVNILKRERQYLYITNKKYSKEIKYLYKKNSILQRIFDIDKIKKIYKPIRLHKKEKKKISKYSNLKLYKMDNRNRNKILFKKKDIIFRKKKAYLSKEHIINIPKNPPLKNRSYGIKCKKNIKKKKIGKYIILKNKKDVYNLEYLKKKKELKKKFRINKFYGKHYCIYFTVNVFIIKKNISLKKRIYSFLHLSRVCFLKDINKNDNKNIFDKEIISLNNRKNKFRENAMYIKELKKKEEKKKILIDNLKEIQVIEEGKIICFNNNEDNKNLENISLKRDKYKSKSYIFINENEEKKRNEIHDIYDKKACIFDQINEKDIFMNKSEEFSQGKSNPYFNSILENENNYFAKFYKERYIKYLYNMKKDNINKIKEYINKFFINTFQNQNEHLINRNQTIKQIFYDFISVLFKLFEENIVEKNKFLNDLEMRINNIIIFSNNILTYINEISINIIKHKVSFESIIVALQNIIKECQYK</sequence>
<dbReference type="VEuPathDB" id="PlasmoDB:PGAL8A_00444100"/>
<comment type="caution">
    <text evidence="2">The sequence shown here is derived from an EMBL/GenBank/DDBJ whole genome shotgun (WGS) entry which is preliminary data.</text>
</comment>
<gene>
    <name evidence="2" type="ORF">PGAL8A_00444100</name>
</gene>
<accession>A0A1J1GWP1</accession>